<proteinExistence type="predicted"/>
<keyword evidence="1" id="KW-0732">Signal</keyword>
<reference evidence="2 3" key="1">
    <citation type="submission" date="2023-08" db="EMBL/GenBank/DDBJ databases">
        <title>A Necator americanus chromosomal reference genome.</title>
        <authorList>
            <person name="Ilik V."/>
            <person name="Petrzelkova K.J."/>
            <person name="Pardy F."/>
            <person name="Fuh T."/>
            <person name="Niatou-Singa F.S."/>
            <person name="Gouil Q."/>
            <person name="Baker L."/>
            <person name="Ritchie M.E."/>
            <person name="Jex A.R."/>
            <person name="Gazzola D."/>
            <person name="Li H."/>
            <person name="Toshio Fujiwara R."/>
            <person name="Zhan B."/>
            <person name="Aroian R.V."/>
            <person name="Pafco B."/>
            <person name="Schwarz E.M."/>
        </authorList>
    </citation>
    <scope>NUCLEOTIDE SEQUENCE [LARGE SCALE GENOMIC DNA]</scope>
    <source>
        <strain evidence="2 3">Aroian</strain>
        <tissue evidence="2">Whole animal</tissue>
    </source>
</reference>
<feature type="signal peptide" evidence="1">
    <location>
        <begin position="1"/>
        <end position="19"/>
    </location>
</feature>
<gene>
    <name evidence="2" type="primary">Necator_chrIII.g12955</name>
    <name evidence="2" type="ORF">RB195_012188</name>
</gene>
<name>A0ABR1D7I5_NECAM</name>
<keyword evidence="3" id="KW-1185">Reference proteome</keyword>
<evidence type="ECO:0008006" key="4">
    <source>
        <dbReference type="Google" id="ProtNLM"/>
    </source>
</evidence>
<feature type="chain" id="PRO_5045124270" description="Secreted protein" evidence="1">
    <location>
        <begin position="20"/>
        <end position="87"/>
    </location>
</feature>
<accession>A0ABR1D7I5</accession>
<evidence type="ECO:0000313" key="2">
    <source>
        <dbReference type="EMBL" id="KAK6745928.1"/>
    </source>
</evidence>
<protein>
    <recommendedName>
        <fullName evidence="4">Secreted protein</fullName>
    </recommendedName>
</protein>
<evidence type="ECO:0000256" key="1">
    <source>
        <dbReference type="SAM" id="SignalP"/>
    </source>
</evidence>
<evidence type="ECO:0000313" key="3">
    <source>
        <dbReference type="Proteomes" id="UP001303046"/>
    </source>
</evidence>
<dbReference type="Proteomes" id="UP001303046">
    <property type="component" value="Unassembled WGS sequence"/>
</dbReference>
<organism evidence="2 3">
    <name type="scientific">Necator americanus</name>
    <name type="common">Human hookworm</name>
    <dbReference type="NCBI Taxonomy" id="51031"/>
    <lineage>
        <taxon>Eukaryota</taxon>
        <taxon>Metazoa</taxon>
        <taxon>Ecdysozoa</taxon>
        <taxon>Nematoda</taxon>
        <taxon>Chromadorea</taxon>
        <taxon>Rhabditida</taxon>
        <taxon>Rhabditina</taxon>
        <taxon>Rhabditomorpha</taxon>
        <taxon>Strongyloidea</taxon>
        <taxon>Ancylostomatidae</taxon>
        <taxon>Bunostominae</taxon>
        <taxon>Necator</taxon>
    </lineage>
</organism>
<sequence length="87" mass="9341">MLLFGLLLLGVLLPRIVFGGACDECIPRGPGHCCNGPSGRCCVTRQKRAMGRYEYLAVNHPNVHLLSQAGKIIGNLPLNNRTSSSPP</sequence>
<dbReference type="EMBL" id="JAVFWL010000003">
    <property type="protein sequence ID" value="KAK6745928.1"/>
    <property type="molecule type" value="Genomic_DNA"/>
</dbReference>
<comment type="caution">
    <text evidence="2">The sequence shown here is derived from an EMBL/GenBank/DDBJ whole genome shotgun (WGS) entry which is preliminary data.</text>
</comment>